<accession>A0A6G5A3S9</accession>
<dbReference type="AlphaFoldDB" id="A0A6G5A3S9"/>
<evidence type="ECO:0000313" key="1">
    <source>
        <dbReference type="EMBL" id="NIE44820.1"/>
    </source>
</evidence>
<reference evidence="1" key="1">
    <citation type="submission" date="2020-03" db="EMBL/GenBank/DDBJ databases">
        <title>A transcriptome and proteome of the tick Rhipicephalus microplus shaped by the genetic composition of its hosts and developmental stage.</title>
        <authorList>
            <person name="Garcia G.R."/>
            <person name="Ribeiro J.M.C."/>
            <person name="Maruyama S.R."/>
            <person name="Gardinasse L.G."/>
            <person name="Nelson K."/>
            <person name="Ferreira B.R."/>
            <person name="Andrade T.G."/>
            <person name="Santos I.K.F.M."/>
        </authorList>
    </citation>
    <scope>NUCLEOTIDE SEQUENCE</scope>
    <source>
        <strain evidence="1">NSGR</strain>
        <tissue evidence="1">Salivary glands</tissue>
    </source>
</reference>
<organism evidence="1">
    <name type="scientific">Rhipicephalus microplus</name>
    <name type="common">Cattle tick</name>
    <name type="synonym">Boophilus microplus</name>
    <dbReference type="NCBI Taxonomy" id="6941"/>
    <lineage>
        <taxon>Eukaryota</taxon>
        <taxon>Metazoa</taxon>
        <taxon>Ecdysozoa</taxon>
        <taxon>Arthropoda</taxon>
        <taxon>Chelicerata</taxon>
        <taxon>Arachnida</taxon>
        <taxon>Acari</taxon>
        <taxon>Parasitiformes</taxon>
        <taxon>Ixodida</taxon>
        <taxon>Ixodoidea</taxon>
        <taxon>Ixodidae</taxon>
        <taxon>Rhipicephalinae</taxon>
        <taxon>Rhipicephalus</taxon>
        <taxon>Boophilus</taxon>
    </lineage>
</organism>
<protein>
    <submittedName>
        <fullName evidence="1">Putative lipocalin</fullName>
    </submittedName>
</protein>
<sequence>MDILYYGAILQLFLGANAYHQQYITGHGTLGQLLVLLNTSDPFWLITRSYTIPTSRCVYALKKKLNGSYYEFGQYYLKNDTPTEEHLYAILSTTSEGDQGATFTVHKK</sequence>
<proteinExistence type="predicted"/>
<name>A0A6G5A3S9_RHIMP</name>
<dbReference type="EMBL" id="GIKN01002547">
    <property type="protein sequence ID" value="NIE44820.1"/>
    <property type="molecule type" value="Transcribed_RNA"/>
</dbReference>